<protein>
    <recommendedName>
        <fullName evidence="3">Nuclear transport factor 2 family protein</fullName>
    </recommendedName>
</protein>
<proteinExistence type="predicted"/>
<gene>
    <name evidence="1" type="ORF">A2W14_02215</name>
</gene>
<evidence type="ECO:0000313" key="1">
    <source>
        <dbReference type="EMBL" id="OGG02722.1"/>
    </source>
</evidence>
<dbReference type="AlphaFoldDB" id="A0A1F5YS56"/>
<sequence length="174" mass="19160">MNLTKVIAVLIGIVVVATAVLTVKNIKKTPLTVVPGDSVVVSISDSKVDEGQVPTIREEDIIRSFFALIDQDHPSDAISMMTPALVGDEKSKQTWGVHFDAIENISITLIEPSMQEEWTDNEHIYKITLEVTMKPESAFAPIPNYGWDNGSNIRWLSIEKISSLWKITGIATGP</sequence>
<organism evidence="1 2">
    <name type="scientific">Candidatus Gottesmanbacteria bacterium RBG_16_37_8</name>
    <dbReference type="NCBI Taxonomy" id="1798371"/>
    <lineage>
        <taxon>Bacteria</taxon>
        <taxon>Candidatus Gottesmaniibacteriota</taxon>
    </lineage>
</organism>
<evidence type="ECO:0000313" key="2">
    <source>
        <dbReference type="Proteomes" id="UP000176665"/>
    </source>
</evidence>
<dbReference type="EMBL" id="MFJA01000054">
    <property type="protein sequence ID" value="OGG02722.1"/>
    <property type="molecule type" value="Genomic_DNA"/>
</dbReference>
<accession>A0A1F5YS56</accession>
<name>A0A1F5YS56_9BACT</name>
<evidence type="ECO:0008006" key="3">
    <source>
        <dbReference type="Google" id="ProtNLM"/>
    </source>
</evidence>
<dbReference type="Proteomes" id="UP000176665">
    <property type="component" value="Unassembled WGS sequence"/>
</dbReference>
<comment type="caution">
    <text evidence="1">The sequence shown here is derived from an EMBL/GenBank/DDBJ whole genome shotgun (WGS) entry which is preliminary data.</text>
</comment>
<reference evidence="1 2" key="1">
    <citation type="journal article" date="2016" name="Nat. Commun.">
        <title>Thousands of microbial genomes shed light on interconnected biogeochemical processes in an aquifer system.</title>
        <authorList>
            <person name="Anantharaman K."/>
            <person name="Brown C.T."/>
            <person name="Hug L.A."/>
            <person name="Sharon I."/>
            <person name="Castelle C.J."/>
            <person name="Probst A.J."/>
            <person name="Thomas B.C."/>
            <person name="Singh A."/>
            <person name="Wilkins M.J."/>
            <person name="Karaoz U."/>
            <person name="Brodie E.L."/>
            <person name="Williams K.H."/>
            <person name="Hubbard S.S."/>
            <person name="Banfield J.F."/>
        </authorList>
    </citation>
    <scope>NUCLEOTIDE SEQUENCE [LARGE SCALE GENOMIC DNA]</scope>
</reference>